<dbReference type="SUPFAM" id="SSF88713">
    <property type="entry name" value="Glycoside hydrolase/deacetylase"/>
    <property type="match status" value="1"/>
</dbReference>
<dbReference type="EMBL" id="CM000913">
    <property type="protein sequence ID" value="EFG08958.1"/>
    <property type="molecule type" value="Genomic_DNA"/>
</dbReference>
<comment type="subcellular location">
    <subcellularLocation>
        <location evidence="1">Secreted</location>
    </subcellularLocation>
</comment>
<dbReference type="STRING" id="1901.BB341_09310"/>
<dbReference type="Gene3D" id="3.20.20.370">
    <property type="entry name" value="Glycoside hydrolase/deacetylase"/>
    <property type="match status" value="1"/>
</dbReference>
<dbReference type="CDD" id="cd10918">
    <property type="entry name" value="CE4_NodB_like_5s_6s"/>
    <property type="match status" value="1"/>
</dbReference>
<dbReference type="PANTHER" id="PTHR34216:SF3">
    <property type="entry name" value="POLY-BETA-1,6-N-ACETYL-D-GLUCOSAMINE N-DEACETYLASE"/>
    <property type="match status" value="1"/>
</dbReference>
<proteinExistence type="predicted"/>
<dbReference type="GO" id="GO:0005975">
    <property type="term" value="P:carbohydrate metabolic process"/>
    <property type="evidence" value="ECO:0007669"/>
    <property type="project" value="InterPro"/>
</dbReference>
<protein>
    <submittedName>
        <fullName evidence="4">Putative polysaccharide deacetylase</fullName>
    </submittedName>
</protein>
<accession>E2Q420</accession>
<dbReference type="Proteomes" id="UP000002357">
    <property type="component" value="Chromosome"/>
</dbReference>
<dbReference type="eggNOG" id="COG0726">
    <property type="taxonomic scope" value="Bacteria"/>
</dbReference>
<dbReference type="InterPro" id="IPR002509">
    <property type="entry name" value="NODB_dom"/>
</dbReference>
<sequence length="291" mass="31446">MGGGWLCRGGCGRVAVLRRWSICWVWCDGGCVMSVDAVTAVSPAGRRPGRRGRAPWILMYHAVADPSDDPYGIAVAPARLDRQLGALRRMGLTGVGVGALLRARAEGRDRGLVGLTFDDGYADFTEAALPLLRRHGCAATLFVLAGRLAGGNDWDPEGPRRPLLDEWGVRGALAAGIEIGSHGLYHVDLTVTDDDGLREETVRSRTWLRELTGTAPDGFCYPYGTVDRRVRTAARAAGYAYACAIRPPAGLRARTEADTPYGPFALPRTHISHGDGPLRLRVKRLRHRLGA</sequence>
<reference evidence="4 5" key="1">
    <citation type="journal article" date="2010" name="Genome Biol. Evol.">
        <title>The sequence of a 1.8-mb bacterial linear plasmid reveals a rich evolutionary reservoir of secondary metabolic pathways.</title>
        <authorList>
            <person name="Medema M.H."/>
            <person name="Trefzer A."/>
            <person name="Kovalchuk A."/>
            <person name="van den Berg M."/>
            <person name="Mueller U."/>
            <person name="Heijne W."/>
            <person name="Wu L."/>
            <person name="Alam M.T."/>
            <person name="Ronning C.M."/>
            <person name="Nierman W.C."/>
            <person name="Bovenberg R.A.L."/>
            <person name="Breitling R."/>
            <person name="Takano E."/>
        </authorList>
    </citation>
    <scope>NUCLEOTIDE SEQUENCE [LARGE SCALE GENOMIC DNA]</scope>
    <source>
        <strain evidence="5">ATCC 27064 / DSM 738 / JCM 4710 / NBRC 13307 / NCIMB 12785 / NRRL 3585 / VKM Ac-602</strain>
    </source>
</reference>
<keyword evidence="2" id="KW-0732">Signal</keyword>
<gene>
    <name evidence="4" type="ORF">SCLAV_3885</name>
</gene>
<name>E2Q420_STRCL</name>
<dbReference type="GO" id="GO:0016810">
    <property type="term" value="F:hydrolase activity, acting on carbon-nitrogen (but not peptide) bonds"/>
    <property type="evidence" value="ECO:0007669"/>
    <property type="project" value="InterPro"/>
</dbReference>
<dbReference type="InterPro" id="IPR051398">
    <property type="entry name" value="Polysacch_Deacetylase"/>
</dbReference>
<organism evidence="4 5">
    <name type="scientific">Streptomyces clavuligerus</name>
    <dbReference type="NCBI Taxonomy" id="1901"/>
    <lineage>
        <taxon>Bacteria</taxon>
        <taxon>Bacillati</taxon>
        <taxon>Actinomycetota</taxon>
        <taxon>Actinomycetes</taxon>
        <taxon>Kitasatosporales</taxon>
        <taxon>Streptomycetaceae</taxon>
        <taxon>Streptomyces</taxon>
    </lineage>
</organism>
<dbReference type="AlphaFoldDB" id="E2Q420"/>
<dbReference type="PROSITE" id="PS51677">
    <property type="entry name" value="NODB"/>
    <property type="match status" value="1"/>
</dbReference>
<evidence type="ECO:0000256" key="1">
    <source>
        <dbReference type="ARBA" id="ARBA00004613"/>
    </source>
</evidence>
<dbReference type="PANTHER" id="PTHR34216">
    <property type="match status" value="1"/>
</dbReference>
<feature type="domain" description="NodB homology" evidence="3">
    <location>
        <begin position="111"/>
        <end position="291"/>
    </location>
</feature>
<evidence type="ECO:0000313" key="4">
    <source>
        <dbReference type="EMBL" id="EFG08958.1"/>
    </source>
</evidence>
<dbReference type="InterPro" id="IPR011330">
    <property type="entry name" value="Glyco_hydro/deAcase_b/a-brl"/>
</dbReference>
<evidence type="ECO:0000256" key="2">
    <source>
        <dbReference type="ARBA" id="ARBA00022729"/>
    </source>
</evidence>
<dbReference type="GO" id="GO:0005576">
    <property type="term" value="C:extracellular region"/>
    <property type="evidence" value="ECO:0007669"/>
    <property type="project" value="UniProtKB-SubCell"/>
</dbReference>
<evidence type="ECO:0000313" key="5">
    <source>
        <dbReference type="Proteomes" id="UP000002357"/>
    </source>
</evidence>
<dbReference type="Pfam" id="PF01522">
    <property type="entry name" value="Polysacc_deac_1"/>
    <property type="match status" value="1"/>
</dbReference>
<keyword evidence="5" id="KW-1185">Reference proteome</keyword>
<evidence type="ECO:0000259" key="3">
    <source>
        <dbReference type="PROSITE" id="PS51677"/>
    </source>
</evidence>